<gene>
    <name evidence="1" type="ORF">UFOVP328_292</name>
</gene>
<name>A0A6J5M240_9CAUD</name>
<sequence>MFDRLFTIGCSFTQYWRWPTWADALGRQANFYENWGLCGAGNSYILYSLMECHQRYQLTEKDTVMIMWTNTSREDRYLKNRWQEGGNVYWSAGSTLPRDYVKNFTCERGYLIRDLANIAAAKHFLQSVGCRWEFMSMVPLDNTNESNGLGSNPDDSATNDNDVRDLYRDVLNSIHPSVYKTLFNYDWKSRPGIPDNFDPKQRDFHPTPMEHVEYITQIFPGIITESNTVNWMLDCEQQARANTLKWHEPNRPNRL</sequence>
<dbReference type="EMBL" id="LR796341">
    <property type="protein sequence ID" value="CAB4138099.1"/>
    <property type="molecule type" value="Genomic_DNA"/>
</dbReference>
<reference evidence="1" key="1">
    <citation type="submission" date="2020-04" db="EMBL/GenBank/DDBJ databases">
        <authorList>
            <person name="Chiriac C."/>
            <person name="Salcher M."/>
            <person name="Ghai R."/>
            <person name="Kavagutti S V."/>
        </authorList>
    </citation>
    <scope>NUCLEOTIDE SEQUENCE</scope>
</reference>
<proteinExistence type="predicted"/>
<organism evidence="1">
    <name type="scientific">uncultured Caudovirales phage</name>
    <dbReference type="NCBI Taxonomy" id="2100421"/>
    <lineage>
        <taxon>Viruses</taxon>
        <taxon>Duplodnaviria</taxon>
        <taxon>Heunggongvirae</taxon>
        <taxon>Uroviricota</taxon>
        <taxon>Caudoviricetes</taxon>
        <taxon>Peduoviridae</taxon>
        <taxon>Maltschvirus</taxon>
        <taxon>Maltschvirus maltsch</taxon>
    </lineage>
</organism>
<protein>
    <submittedName>
        <fullName evidence="1">Uncharacterized protein</fullName>
    </submittedName>
</protein>
<accession>A0A6J5M240</accession>
<evidence type="ECO:0000313" key="1">
    <source>
        <dbReference type="EMBL" id="CAB4138099.1"/>
    </source>
</evidence>